<accession>A0A4Q8K609</accession>
<sequence>MLSLIFILLVIVLHASSSVDAEKCPDLYRRFSAQHTFCKPANKSCSIVKRGVSANDKVLIVKLHNEYRSKVATGQEAEGRYAPSS</sequence>
<reference evidence="2" key="1">
    <citation type="submission" date="2017-05" db="EMBL/GenBank/DDBJ databases">
        <authorList>
            <person name="QRISCLOUD D."/>
        </authorList>
    </citation>
    <scope>NUCLEOTIDE SEQUENCE</scope>
</reference>
<feature type="signal peptide" evidence="1">
    <location>
        <begin position="1"/>
        <end position="21"/>
    </location>
</feature>
<dbReference type="SUPFAM" id="SSF55797">
    <property type="entry name" value="PR-1-like"/>
    <property type="match status" value="1"/>
</dbReference>
<dbReference type="EMBL" id="HAHI01000206">
    <property type="protein sequence ID" value="SNX34749.1"/>
    <property type="molecule type" value="Transcribed_RNA"/>
</dbReference>
<dbReference type="Gene3D" id="3.40.33.10">
    <property type="entry name" value="CAP"/>
    <property type="match status" value="1"/>
</dbReference>
<evidence type="ECO:0000313" key="2">
    <source>
        <dbReference type="EMBL" id="SNX34749.1"/>
    </source>
</evidence>
<feature type="chain" id="PRO_5020714246" evidence="1">
    <location>
        <begin position="22"/>
        <end position="85"/>
    </location>
</feature>
<organism evidence="2">
    <name type="scientific">Heteropoda jugulans</name>
    <dbReference type="NCBI Taxonomy" id="1358901"/>
    <lineage>
        <taxon>Eukaryota</taxon>
        <taxon>Metazoa</taxon>
        <taxon>Ecdysozoa</taxon>
        <taxon>Arthropoda</taxon>
        <taxon>Chelicerata</taxon>
        <taxon>Arachnida</taxon>
        <taxon>Araneae</taxon>
        <taxon>Araneomorphae</taxon>
        <taxon>Entelegynae</taxon>
        <taxon>Dionycha</taxon>
        <taxon>Sparassidae</taxon>
        <taxon>Heteropoda</taxon>
    </lineage>
</organism>
<evidence type="ECO:0000256" key="1">
    <source>
        <dbReference type="SAM" id="SignalP"/>
    </source>
</evidence>
<keyword evidence="1" id="KW-0732">Signal</keyword>
<protein>
    <submittedName>
        <fullName evidence="2">U15-Sparatoxin-Hju1a_1</fullName>
    </submittedName>
</protein>
<dbReference type="AlphaFoldDB" id="A0A4Q8K609"/>
<dbReference type="InterPro" id="IPR035940">
    <property type="entry name" value="CAP_sf"/>
</dbReference>
<name>A0A4Q8K609_9ARAC</name>
<proteinExistence type="predicted"/>
<reference evidence="2" key="2">
    <citation type="submission" date="2019-05" db="EMBL/GenBank/DDBJ databases">
        <title>Unravelling the molecular evolution of spider venoms.</title>
        <authorList>
            <person name="Pineda S."/>
        </authorList>
    </citation>
    <scope>NUCLEOTIDE SEQUENCE</scope>
</reference>